<dbReference type="InterPro" id="IPR027417">
    <property type="entry name" value="P-loop_NTPase"/>
</dbReference>
<accession>A0A7W9ZK33</accession>
<name>A0A7W9ZK33_NOVIT</name>
<dbReference type="Gene3D" id="3.40.50.300">
    <property type="entry name" value="P-loop containing nucleotide triphosphate hydrolases"/>
    <property type="match status" value="1"/>
</dbReference>
<evidence type="ECO:0000313" key="1">
    <source>
        <dbReference type="EMBL" id="MBB6211694.1"/>
    </source>
</evidence>
<organism evidence="1 2">
    <name type="scientific">Novispirillum itersonii</name>
    <name type="common">Aquaspirillum itersonii</name>
    <dbReference type="NCBI Taxonomy" id="189"/>
    <lineage>
        <taxon>Bacteria</taxon>
        <taxon>Pseudomonadati</taxon>
        <taxon>Pseudomonadota</taxon>
        <taxon>Alphaproteobacteria</taxon>
        <taxon>Rhodospirillales</taxon>
        <taxon>Novispirillaceae</taxon>
        <taxon>Novispirillum</taxon>
    </lineage>
</organism>
<evidence type="ECO:0008006" key="3">
    <source>
        <dbReference type="Google" id="ProtNLM"/>
    </source>
</evidence>
<sequence>MTDRPETAGGDYCYYGYRLRSTLPLENLPPLPPGDTAEVILEQGDVPPVLDPLRWKNRFFQVDTLGRALVTLGGPLRFLVTDGRTLRINDATPDARRDVEALLQGAVAGVVLHQRGVLALHASCVAEQGRAVAISGASGQGKSTLAAALAAQGLSLLSDDLIRIGFAATDALAFPGPSRVRLWPDAAKALNHTPGSLQTGRTGHPKRLLVLPPAPGPVPLKALLRLTVDTGLKRPTLTRLTGTARLLPMEDLVYRLPLGHQLGRSGEIFQTLTDLIHRVPVYNLARTGDARDLPELTALVRQVLADDTAQ</sequence>
<protein>
    <recommendedName>
        <fullName evidence="3">Serine kinase</fullName>
    </recommendedName>
</protein>
<dbReference type="Proteomes" id="UP000544872">
    <property type="component" value="Unassembled WGS sequence"/>
</dbReference>
<comment type="caution">
    <text evidence="1">The sequence shown here is derived from an EMBL/GenBank/DDBJ whole genome shotgun (WGS) entry which is preliminary data.</text>
</comment>
<dbReference type="AlphaFoldDB" id="A0A7W9ZK33"/>
<dbReference type="RefSeq" id="WP_184264698.1">
    <property type="nucleotide sequence ID" value="NZ_JACIIX010000013.1"/>
</dbReference>
<evidence type="ECO:0000313" key="2">
    <source>
        <dbReference type="Proteomes" id="UP000544872"/>
    </source>
</evidence>
<keyword evidence="2" id="KW-1185">Reference proteome</keyword>
<dbReference type="EMBL" id="JACIIX010000013">
    <property type="protein sequence ID" value="MBB6211694.1"/>
    <property type="molecule type" value="Genomic_DNA"/>
</dbReference>
<proteinExistence type="predicted"/>
<reference evidence="1 2" key="1">
    <citation type="submission" date="2020-08" db="EMBL/GenBank/DDBJ databases">
        <title>Genomic Encyclopedia of Type Strains, Phase IV (KMG-IV): sequencing the most valuable type-strain genomes for metagenomic binning, comparative biology and taxonomic classification.</title>
        <authorList>
            <person name="Goeker M."/>
        </authorList>
    </citation>
    <scope>NUCLEOTIDE SEQUENCE [LARGE SCALE GENOMIC DNA]</scope>
    <source>
        <strain evidence="1 2">DSM 11590</strain>
    </source>
</reference>
<dbReference type="SUPFAM" id="SSF53795">
    <property type="entry name" value="PEP carboxykinase-like"/>
    <property type="match status" value="1"/>
</dbReference>
<gene>
    <name evidence="1" type="ORF">FHS48_003137</name>
</gene>